<sequence>MLNKTFTATLQKSPAKGGWTYVVWPDSVKFFGTRGLVKVTGKIDGQPFRSSFMALGDGTHKLPVKVDIRKAIGKQTGDKVKVQLEDRID</sequence>
<gene>
    <name evidence="1" type="ORF">HDF08_004304</name>
</gene>
<accession>A0A852VQ54</accession>
<dbReference type="Proteomes" id="UP000564385">
    <property type="component" value="Unassembled WGS sequence"/>
</dbReference>
<dbReference type="InterPro" id="IPR037079">
    <property type="entry name" value="AF2212/PG0164-like_sf"/>
</dbReference>
<evidence type="ECO:0000313" key="1">
    <source>
        <dbReference type="EMBL" id="NYF92185.1"/>
    </source>
</evidence>
<dbReference type="InterPro" id="IPR015018">
    <property type="entry name" value="DUF1905"/>
</dbReference>
<proteinExistence type="predicted"/>
<protein>
    <recommendedName>
        <fullName evidence="3">DUF1905 domain-containing protein</fullName>
    </recommendedName>
</protein>
<dbReference type="Gene3D" id="2.40.30.100">
    <property type="entry name" value="AF2212/PG0164-like"/>
    <property type="match status" value="1"/>
</dbReference>
<dbReference type="SUPFAM" id="SSF141694">
    <property type="entry name" value="AF2212/PG0164-like"/>
    <property type="match status" value="1"/>
</dbReference>
<dbReference type="Pfam" id="PF08922">
    <property type="entry name" value="DUF1905"/>
    <property type="match status" value="1"/>
</dbReference>
<evidence type="ECO:0008006" key="3">
    <source>
        <dbReference type="Google" id="ProtNLM"/>
    </source>
</evidence>
<reference evidence="1 2" key="1">
    <citation type="submission" date="2020-07" db="EMBL/GenBank/DDBJ databases">
        <title>Genomic Encyclopedia of Type Strains, Phase IV (KMG-V): Genome sequencing to study the core and pangenomes of soil and plant-associated prokaryotes.</title>
        <authorList>
            <person name="Whitman W."/>
        </authorList>
    </citation>
    <scope>NUCLEOTIDE SEQUENCE [LARGE SCALE GENOMIC DNA]</scope>
    <source>
        <strain evidence="1 2">M8UP22</strain>
    </source>
</reference>
<evidence type="ECO:0000313" key="2">
    <source>
        <dbReference type="Proteomes" id="UP000564385"/>
    </source>
</evidence>
<comment type="caution">
    <text evidence="1">The sequence shown here is derived from an EMBL/GenBank/DDBJ whole genome shotgun (WGS) entry which is preliminary data.</text>
</comment>
<organism evidence="1 2">
    <name type="scientific">Tunturiibacter lichenicola</name>
    <dbReference type="NCBI Taxonomy" id="2051959"/>
    <lineage>
        <taxon>Bacteria</taxon>
        <taxon>Pseudomonadati</taxon>
        <taxon>Acidobacteriota</taxon>
        <taxon>Terriglobia</taxon>
        <taxon>Terriglobales</taxon>
        <taxon>Acidobacteriaceae</taxon>
        <taxon>Tunturiibacter</taxon>
    </lineage>
</organism>
<dbReference type="AlphaFoldDB" id="A0A852VQ54"/>
<dbReference type="EMBL" id="JACCCU010000003">
    <property type="protein sequence ID" value="NYF92185.1"/>
    <property type="molecule type" value="Genomic_DNA"/>
</dbReference>
<name>A0A852VQ54_9BACT</name>